<dbReference type="Proteomes" id="UP000007796">
    <property type="component" value="Unassembled WGS sequence"/>
</dbReference>
<dbReference type="SUPFAM" id="SSF48208">
    <property type="entry name" value="Six-hairpin glycosidases"/>
    <property type="match status" value="1"/>
</dbReference>
<evidence type="ECO:0000313" key="3">
    <source>
        <dbReference type="EMBL" id="EFW99636.1"/>
    </source>
</evidence>
<keyword evidence="4" id="KW-1185">Reference proteome</keyword>
<evidence type="ECO:0000256" key="2">
    <source>
        <dbReference type="SAM" id="SignalP"/>
    </source>
</evidence>
<organism evidence="4">
    <name type="scientific">Grosmannia clavigera (strain kw1407 / UAMH 11150)</name>
    <name type="common">Blue stain fungus</name>
    <name type="synonym">Graphiocladiella clavigera</name>
    <dbReference type="NCBI Taxonomy" id="655863"/>
    <lineage>
        <taxon>Eukaryota</taxon>
        <taxon>Fungi</taxon>
        <taxon>Dikarya</taxon>
        <taxon>Ascomycota</taxon>
        <taxon>Pezizomycotina</taxon>
        <taxon>Sordariomycetes</taxon>
        <taxon>Sordariomycetidae</taxon>
        <taxon>Ophiostomatales</taxon>
        <taxon>Ophiostomataceae</taxon>
        <taxon>Leptographium</taxon>
    </lineage>
</organism>
<dbReference type="GeneID" id="25981612"/>
<accession>F0XS63</accession>
<dbReference type="Gene3D" id="1.50.10.20">
    <property type="match status" value="1"/>
</dbReference>
<dbReference type="eggNOG" id="ENOG502QTTU">
    <property type="taxonomic scope" value="Eukaryota"/>
</dbReference>
<gene>
    <name evidence="3" type="ORF">CMQ_8004</name>
</gene>
<dbReference type="EMBL" id="GL629990">
    <property type="protein sequence ID" value="EFW99636.1"/>
    <property type="molecule type" value="Genomic_DNA"/>
</dbReference>
<dbReference type="GO" id="GO:0016787">
    <property type="term" value="F:hydrolase activity"/>
    <property type="evidence" value="ECO:0007669"/>
    <property type="project" value="UniProtKB-KW"/>
</dbReference>
<sequence>MIHDPIRIACAGLAVSVLFGTTAASSIPPGPFQRSAAGMTCSRSGSCAEAKAKPIFDVLDEFLDALRVLQGDYFELWLGTWPQAIDWTAAVTGTHVAGALSSLSSTLPVHDDDARAKENLITTYFSQLLSYYFGQDAFAIRNEAYDDMLWVVLGWLELIEFINYHTLIYLQSDVPATVASTIYPSQDVSEILRNQTWYGNLWTPAFSHRARIFWDLASRGWNTTLCGGGMLWNPRLEPYKNSITNELFIASSASMYLYFPGDPNPSPFSSDRDPRVRDPAKDQQGSREPHEKKHLQAALDAYDWLASSGMMNRQGLYIDGFHINGWSNASNPNTKCDVRNEMVYTYNQGVVLTGQVGLWKATADERFLDDGHALIQSVIRATGYDLGRDRPVDNIDALKPGQLPPWHGLGRAGVLEEQCDISGECSQDSQTFKGIYFHHLSAFCAPLDAVAAEESQTSVNHRNACVSYLGWIRHNAAAALATKDSDGKFGMWWTAGLLDISAASLDGMSPKWSSDSSCVDYRTYGVPDDTTWTSVPVQGAPAPDPYEEQRPLMGGSSRGATRAHRNGRRTTTRALADPNTRGRGRTVETQGGGLAVLRTLWEITNLANR</sequence>
<reference evidence="3 4" key="1">
    <citation type="journal article" date="2011" name="Proc. Natl. Acad. Sci. U.S.A.">
        <title>Genome and transcriptome analyses of the mountain pine beetle-fungal symbiont Grosmannia clavigera, a lodgepole pine pathogen.</title>
        <authorList>
            <person name="DiGuistini S."/>
            <person name="Wang Y."/>
            <person name="Liao N.Y."/>
            <person name="Taylor G."/>
            <person name="Tanguay P."/>
            <person name="Feau N."/>
            <person name="Henrissat B."/>
            <person name="Chan S.K."/>
            <person name="Hesse-Orce U."/>
            <person name="Alamouti S.M."/>
            <person name="Tsui C.K.M."/>
            <person name="Docking R.T."/>
            <person name="Levasseur A."/>
            <person name="Haridas S."/>
            <person name="Robertson G."/>
            <person name="Birol I."/>
            <person name="Holt R.A."/>
            <person name="Marra M.A."/>
            <person name="Hamelin R.C."/>
            <person name="Hirst M."/>
            <person name="Jones S.J.M."/>
            <person name="Bohlmann J."/>
            <person name="Breuil C."/>
        </authorList>
    </citation>
    <scope>NUCLEOTIDE SEQUENCE [LARGE SCALE GENOMIC DNA]</scope>
    <source>
        <strain evidence="4">kw1407 / UAMH 11150</strain>
    </source>
</reference>
<feature type="region of interest" description="Disordered" evidence="1">
    <location>
        <begin position="266"/>
        <end position="292"/>
    </location>
</feature>
<dbReference type="RefSeq" id="XP_014169119.1">
    <property type="nucleotide sequence ID" value="XM_014313644.1"/>
</dbReference>
<dbReference type="InParanoid" id="F0XS63"/>
<dbReference type="PANTHER" id="PTHR47791:SF2">
    <property type="entry name" value="ENDO MANNANASE, GH76 FAMILY (EUROFUNG)"/>
    <property type="match status" value="1"/>
</dbReference>
<evidence type="ECO:0000256" key="1">
    <source>
        <dbReference type="SAM" id="MobiDB-lite"/>
    </source>
</evidence>
<dbReference type="Pfam" id="PF03663">
    <property type="entry name" value="Glyco_hydro_76"/>
    <property type="match status" value="1"/>
</dbReference>
<dbReference type="InterPro" id="IPR053169">
    <property type="entry name" value="MUG_Protein"/>
</dbReference>
<protein>
    <submittedName>
        <fullName evidence="3">Glycoside hydrolase, family 76</fullName>
    </submittedName>
</protein>
<dbReference type="InterPro" id="IPR008928">
    <property type="entry name" value="6-hairpin_glycosidase_sf"/>
</dbReference>
<dbReference type="OrthoDB" id="4104179at2759"/>
<keyword evidence="2" id="KW-0732">Signal</keyword>
<dbReference type="GO" id="GO:0005975">
    <property type="term" value="P:carbohydrate metabolic process"/>
    <property type="evidence" value="ECO:0007669"/>
    <property type="project" value="InterPro"/>
</dbReference>
<keyword evidence="3" id="KW-0378">Hydrolase</keyword>
<proteinExistence type="predicted"/>
<dbReference type="STRING" id="655863.F0XS63"/>
<dbReference type="AlphaFoldDB" id="F0XS63"/>
<dbReference type="HOGENOM" id="CLU_021766_1_0_1"/>
<dbReference type="InterPro" id="IPR005198">
    <property type="entry name" value="Glyco_hydro_76"/>
</dbReference>
<name>F0XS63_GROCL</name>
<feature type="signal peptide" evidence="2">
    <location>
        <begin position="1"/>
        <end position="24"/>
    </location>
</feature>
<feature type="region of interest" description="Disordered" evidence="1">
    <location>
        <begin position="532"/>
        <end position="588"/>
    </location>
</feature>
<evidence type="ECO:0000313" key="4">
    <source>
        <dbReference type="Proteomes" id="UP000007796"/>
    </source>
</evidence>
<dbReference type="PANTHER" id="PTHR47791">
    <property type="entry name" value="MEIOTICALLY UP-REGULATED GENE 191 PROTEIN"/>
    <property type="match status" value="1"/>
</dbReference>
<feature type="chain" id="PRO_5003264145" evidence="2">
    <location>
        <begin position="25"/>
        <end position="609"/>
    </location>
</feature>
<feature type="compositionally biased region" description="Basic residues" evidence="1">
    <location>
        <begin position="561"/>
        <end position="571"/>
    </location>
</feature>
<feature type="compositionally biased region" description="Basic and acidic residues" evidence="1">
    <location>
        <begin position="270"/>
        <end position="291"/>
    </location>
</feature>